<keyword evidence="4 8" id="KW-0949">S-adenosyl-L-methionine</keyword>
<feature type="binding site" evidence="8">
    <location>
        <position position="157"/>
    </location>
    <ligand>
        <name>[4Fe-4S] cluster</name>
        <dbReference type="ChEBI" id="CHEBI:49883"/>
        <label>2</label>
        <note>4Fe-4S-S-AdoMet</note>
    </ligand>
</feature>
<dbReference type="AlphaFoldDB" id="A0A418NR21"/>
<dbReference type="PANTHER" id="PTHR43837">
    <property type="entry name" value="RIBOSOMAL PROTEIN S12 METHYLTHIOTRANSFERASE RIMO"/>
    <property type="match status" value="1"/>
</dbReference>
<dbReference type="PROSITE" id="PS51449">
    <property type="entry name" value="MTTASE_N"/>
    <property type="match status" value="1"/>
</dbReference>
<feature type="binding site" evidence="8">
    <location>
        <position position="154"/>
    </location>
    <ligand>
        <name>[4Fe-4S] cluster</name>
        <dbReference type="ChEBI" id="CHEBI:49883"/>
        <label>2</label>
        <note>4Fe-4S-S-AdoMet</note>
    </ligand>
</feature>
<dbReference type="Gene3D" id="2.40.50.140">
    <property type="entry name" value="Nucleic acid-binding proteins"/>
    <property type="match status" value="1"/>
</dbReference>
<evidence type="ECO:0000256" key="6">
    <source>
        <dbReference type="ARBA" id="ARBA00023004"/>
    </source>
</evidence>
<dbReference type="OrthoDB" id="9805215at2"/>
<keyword evidence="5 8" id="KW-0479">Metal-binding</keyword>
<dbReference type="GO" id="GO:0103039">
    <property type="term" value="F:protein methylthiotransferase activity"/>
    <property type="evidence" value="ECO:0007669"/>
    <property type="project" value="UniProtKB-EC"/>
</dbReference>
<feature type="domain" description="MTTase N-terminal" evidence="10">
    <location>
        <begin position="9"/>
        <end position="119"/>
    </location>
</feature>
<keyword evidence="2 8" id="KW-0963">Cytoplasm</keyword>
<dbReference type="PROSITE" id="PS51918">
    <property type="entry name" value="RADICAL_SAM"/>
    <property type="match status" value="1"/>
</dbReference>
<dbReference type="GO" id="GO:0005829">
    <property type="term" value="C:cytosol"/>
    <property type="evidence" value="ECO:0007669"/>
    <property type="project" value="TreeGrafter"/>
</dbReference>
<comment type="catalytic activity">
    <reaction evidence="8">
        <text>L-aspartate(89)-[ribosomal protein uS12]-hydrogen + (sulfur carrier)-SH + AH2 + 2 S-adenosyl-L-methionine = 3-methylsulfanyl-L-aspartate(89)-[ribosomal protein uS12]-hydrogen + (sulfur carrier)-H + 5'-deoxyadenosine + L-methionine + A + S-adenosyl-L-homocysteine + 2 H(+)</text>
        <dbReference type="Rhea" id="RHEA:37087"/>
        <dbReference type="Rhea" id="RHEA-COMP:10460"/>
        <dbReference type="Rhea" id="RHEA-COMP:10461"/>
        <dbReference type="Rhea" id="RHEA-COMP:14737"/>
        <dbReference type="Rhea" id="RHEA-COMP:14739"/>
        <dbReference type="ChEBI" id="CHEBI:13193"/>
        <dbReference type="ChEBI" id="CHEBI:15378"/>
        <dbReference type="ChEBI" id="CHEBI:17319"/>
        <dbReference type="ChEBI" id="CHEBI:17499"/>
        <dbReference type="ChEBI" id="CHEBI:29917"/>
        <dbReference type="ChEBI" id="CHEBI:29961"/>
        <dbReference type="ChEBI" id="CHEBI:57844"/>
        <dbReference type="ChEBI" id="CHEBI:57856"/>
        <dbReference type="ChEBI" id="CHEBI:59789"/>
        <dbReference type="ChEBI" id="CHEBI:64428"/>
        <dbReference type="ChEBI" id="CHEBI:73599"/>
        <dbReference type="EC" id="2.8.4.4"/>
    </reaction>
</comment>
<dbReference type="EC" id="2.8.4.4" evidence="8"/>
<dbReference type="SMART" id="SM00729">
    <property type="entry name" value="Elp3"/>
    <property type="match status" value="1"/>
</dbReference>
<dbReference type="FunFam" id="3.80.30.20:FF:000001">
    <property type="entry name" value="tRNA-2-methylthio-N(6)-dimethylallyladenosine synthase 2"/>
    <property type="match status" value="1"/>
</dbReference>
<evidence type="ECO:0000256" key="2">
    <source>
        <dbReference type="ARBA" id="ARBA00022490"/>
    </source>
</evidence>
<evidence type="ECO:0000259" key="11">
    <source>
        <dbReference type="PROSITE" id="PS51918"/>
    </source>
</evidence>
<keyword evidence="1 8" id="KW-0004">4Fe-4S</keyword>
<dbReference type="InterPro" id="IPR023404">
    <property type="entry name" value="rSAM_horseshoe"/>
</dbReference>
<dbReference type="Pfam" id="PF04055">
    <property type="entry name" value="Radical_SAM"/>
    <property type="match status" value="1"/>
</dbReference>
<protein>
    <recommendedName>
        <fullName evidence="8">Ribosomal protein uS12 methylthiotransferase RimO</fullName>
        <shortName evidence="8">uS12 MTTase</shortName>
        <shortName evidence="8">uS12 methylthiotransferase</shortName>
        <ecNumber evidence="8">2.8.4.4</ecNumber>
    </recommendedName>
    <alternativeName>
        <fullName evidence="8">Ribosomal protein uS12 (aspartate-C(3))-methylthiotransferase</fullName>
    </alternativeName>
    <alternativeName>
        <fullName evidence="8">Ribosome maturation factor RimO</fullName>
    </alternativeName>
</protein>
<evidence type="ECO:0000256" key="4">
    <source>
        <dbReference type="ARBA" id="ARBA00022691"/>
    </source>
</evidence>
<dbReference type="RefSeq" id="WP_119587253.1">
    <property type="nucleotide sequence ID" value="NZ_CAWODQ010000025.1"/>
</dbReference>
<keyword evidence="12" id="KW-0687">Ribonucleoprotein</keyword>
<dbReference type="SUPFAM" id="SSF102114">
    <property type="entry name" value="Radical SAM enzymes"/>
    <property type="match status" value="1"/>
</dbReference>
<comment type="cofactor">
    <cofactor evidence="8">
        <name>[4Fe-4S] cluster</name>
        <dbReference type="ChEBI" id="CHEBI:49883"/>
    </cofactor>
    <text evidence="8">Binds 2 [4Fe-4S] clusters. One cluster is coordinated with 3 cysteines and an exchangeable S-adenosyl-L-methionine.</text>
</comment>
<dbReference type="InterPro" id="IPR005840">
    <property type="entry name" value="Ribosomal_uS12_MeSTrfase_RimO"/>
</dbReference>
<dbReference type="GO" id="GO:0046872">
    <property type="term" value="F:metal ion binding"/>
    <property type="evidence" value="ECO:0007669"/>
    <property type="project" value="UniProtKB-KW"/>
</dbReference>
<keyword evidence="7 8" id="KW-0411">Iron-sulfur</keyword>
<keyword evidence="3 8" id="KW-0808">Transferase</keyword>
<dbReference type="Gene3D" id="3.40.50.12160">
    <property type="entry name" value="Methylthiotransferase, N-terminal domain"/>
    <property type="match status" value="1"/>
</dbReference>
<evidence type="ECO:0000256" key="1">
    <source>
        <dbReference type="ARBA" id="ARBA00022485"/>
    </source>
</evidence>
<evidence type="ECO:0000256" key="3">
    <source>
        <dbReference type="ARBA" id="ARBA00022679"/>
    </source>
</evidence>
<dbReference type="InterPro" id="IPR020612">
    <property type="entry name" value="Methylthiotransferase_CS"/>
</dbReference>
<comment type="similarity">
    <text evidence="8">Belongs to the methylthiotransferase family. RimO subfamily.</text>
</comment>
<keyword evidence="12" id="KW-0689">Ribosomal protein</keyword>
<dbReference type="GO" id="GO:0006400">
    <property type="term" value="P:tRNA modification"/>
    <property type="evidence" value="ECO:0007669"/>
    <property type="project" value="InterPro"/>
</dbReference>
<evidence type="ECO:0000256" key="7">
    <source>
        <dbReference type="ARBA" id="ARBA00023014"/>
    </source>
</evidence>
<dbReference type="InterPro" id="IPR012340">
    <property type="entry name" value="NA-bd_OB-fold"/>
</dbReference>
<comment type="function">
    <text evidence="8">Catalyzes the methylthiolation of an aspartic acid residue of ribosomal protein uS12.</text>
</comment>
<feature type="domain" description="TRAM" evidence="9">
    <location>
        <begin position="382"/>
        <end position="454"/>
    </location>
</feature>
<dbReference type="InterPro" id="IPR058240">
    <property type="entry name" value="rSAM_sf"/>
</dbReference>
<dbReference type="PROSITE" id="PS01278">
    <property type="entry name" value="MTTASE_RADICAL"/>
    <property type="match status" value="1"/>
</dbReference>
<dbReference type="InterPro" id="IPR013848">
    <property type="entry name" value="Methylthiotransferase_N"/>
</dbReference>
<evidence type="ECO:0000256" key="5">
    <source>
        <dbReference type="ARBA" id="ARBA00022723"/>
    </source>
</evidence>
<dbReference type="InterPro" id="IPR038135">
    <property type="entry name" value="Methylthiotransferase_N_sf"/>
</dbReference>
<dbReference type="PANTHER" id="PTHR43837:SF1">
    <property type="entry name" value="RIBOSOMAL PROTEIN US12 METHYLTHIOTRANSFERASE RIMO"/>
    <property type="match status" value="1"/>
</dbReference>
<dbReference type="HAMAP" id="MF_01865">
    <property type="entry name" value="MTTase_RimO"/>
    <property type="match status" value="1"/>
</dbReference>
<dbReference type="PROSITE" id="PS50926">
    <property type="entry name" value="TRAM"/>
    <property type="match status" value="1"/>
</dbReference>
<dbReference type="SFLD" id="SFLDS00029">
    <property type="entry name" value="Radical_SAM"/>
    <property type="match status" value="1"/>
</dbReference>
<dbReference type="SFLD" id="SFLDG01082">
    <property type="entry name" value="B12-binding_domain_containing"/>
    <property type="match status" value="1"/>
</dbReference>
<dbReference type="Gene3D" id="3.80.30.20">
    <property type="entry name" value="tm_1862 like domain"/>
    <property type="match status" value="1"/>
</dbReference>
<feature type="binding site" evidence="8">
    <location>
        <position position="83"/>
    </location>
    <ligand>
        <name>[4Fe-4S] cluster</name>
        <dbReference type="ChEBI" id="CHEBI:49883"/>
        <label>1</label>
    </ligand>
</feature>
<comment type="caution">
    <text evidence="12">The sequence shown here is derived from an EMBL/GenBank/DDBJ whole genome shotgun (WGS) entry which is preliminary data.</text>
</comment>
<reference evidence="12 13" key="1">
    <citation type="submission" date="2018-08" db="EMBL/GenBank/DDBJ databases">
        <title>Erythrobacter zhengii sp.nov., a bacterium isolated from deep-sea sediment.</title>
        <authorList>
            <person name="Fang C."/>
            <person name="Wu Y.-H."/>
            <person name="Sun C."/>
            <person name="Wang H."/>
            <person name="Cheng H."/>
            <person name="Meng F.-X."/>
            <person name="Wang C.-S."/>
            <person name="Xu X.-W."/>
        </authorList>
    </citation>
    <scope>NUCLEOTIDE SEQUENCE [LARGE SCALE GENOMIC DNA]</scope>
    <source>
        <strain evidence="12 13">V18</strain>
    </source>
</reference>
<dbReference type="SFLD" id="SFLDF00274">
    <property type="entry name" value="ribosomal_protein_S12_methylth"/>
    <property type="match status" value="1"/>
</dbReference>
<organism evidence="12 13">
    <name type="scientific">Aurantiacibacter zhengii</name>
    <dbReference type="NCBI Taxonomy" id="2307003"/>
    <lineage>
        <taxon>Bacteria</taxon>
        <taxon>Pseudomonadati</taxon>
        <taxon>Pseudomonadota</taxon>
        <taxon>Alphaproteobacteria</taxon>
        <taxon>Sphingomonadales</taxon>
        <taxon>Erythrobacteraceae</taxon>
        <taxon>Aurantiacibacter</taxon>
    </lineage>
</organism>
<dbReference type="InterPro" id="IPR005839">
    <property type="entry name" value="Methylthiotransferase"/>
</dbReference>
<feature type="domain" description="Radical SAM core" evidence="11">
    <location>
        <begin position="136"/>
        <end position="379"/>
    </location>
</feature>
<evidence type="ECO:0000313" key="12">
    <source>
        <dbReference type="EMBL" id="RIV85025.1"/>
    </source>
</evidence>
<dbReference type="Proteomes" id="UP000286576">
    <property type="component" value="Unassembled WGS sequence"/>
</dbReference>
<dbReference type="FunFam" id="3.40.50.12160:FF:000002">
    <property type="entry name" value="Ribosomal protein S12 methylthiotransferase RimO"/>
    <property type="match status" value="1"/>
</dbReference>
<dbReference type="NCBIfam" id="TIGR01125">
    <property type="entry name" value="30S ribosomal protein S12 methylthiotransferase RimO"/>
    <property type="match status" value="1"/>
</dbReference>
<dbReference type="Pfam" id="PF00919">
    <property type="entry name" value="UPF0004"/>
    <property type="match status" value="1"/>
</dbReference>
<dbReference type="InterPro" id="IPR007197">
    <property type="entry name" value="rSAM"/>
</dbReference>
<keyword evidence="13" id="KW-1185">Reference proteome</keyword>
<keyword evidence="6 8" id="KW-0408">Iron</keyword>
<evidence type="ECO:0000256" key="8">
    <source>
        <dbReference type="HAMAP-Rule" id="MF_01865"/>
    </source>
</evidence>
<feature type="binding site" evidence="8">
    <location>
        <position position="54"/>
    </location>
    <ligand>
        <name>[4Fe-4S] cluster</name>
        <dbReference type="ChEBI" id="CHEBI:49883"/>
        <label>1</label>
    </ligand>
</feature>
<feature type="binding site" evidence="8">
    <location>
        <position position="150"/>
    </location>
    <ligand>
        <name>[4Fe-4S] cluster</name>
        <dbReference type="ChEBI" id="CHEBI:49883"/>
        <label>2</label>
        <note>4Fe-4S-S-AdoMet</note>
    </ligand>
</feature>
<dbReference type="GO" id="GO:0035599">
    <property type="term" value="F:aspartic acid methylthiotransferase activity"/>
    <property type="evidence" value="ECO:0007669"/>
    <property type="project" value="TreeGrafter"/>
</dbReference>
<dbReference type="EMBL" id="QXFL01000005">
    <property type="protein sequence ID" value="RIV85025.1"/>
    <property type="molecule type" value="Genomic_DNA"/>
</dbReference>
<dbReference type="SFLD" id="SFLDG01061">
    <property type="entry name" value="methylthiotransferase"/>
    <property type="match status" value="1"/>
</dbReference>
<feature type="binding site" evidence="8">
    <location>
        <position position="18"/>
    </location>
    <ligand>
        <name>[4Fe-4S] cluster</name>
        <dbReference type="ChEBI" id="CHEBI:49883"/>
        <label>1</label>
    </ligand>
</feature>
<dbReference type="InterPro" id="IPR002792">
    <property type="entry name" value="TRAM_dom"/>
</dbReference>
<accession>A0A418NR21</accession>
<dbReference type="GO" id="GO:0005840">
    <property type="term" value="C:ribosome"/>
    <property type="evidence" value="ECO:0007669"/>
    <property type="project" value="UniProtKB-KW"/>
</dbReference>
<comment type="subcellular location">
    <subcellularLocation>
        <location evidence="8">Cytoplasm</location>
    </subcellularLocation>
</comment>
<proteinExistence type="inferred from homology"/>
<dbReference type="InterPro" id="IPR006638">
    <property type="entry name" value="Elp3/MiaA/NifB-like_rSAM"/>
</dbReference>
<evidence type="ECO:0000259" key="9">
    <source>
        <dbReference type="PROSITE" id="PS50926"/>
    </source>
</evidence>
<name>A0A418NR21_9SPHN</name>
<dbReference type="CDD" id="cd01335">
    <property type="entry name" value="Radical_SAM"/>
    <property type="match status" value="1"/>
</dbReference>
<dbReference type="GO" id="GO:0051539">
    <property type="term" value="F:4 iron, 4 sulfur cluster binding"/>
    <property type="evidence" value="ECO:0007669"/>
    <property type="project" value="UniProtKB-UniRule"/>
</dbReference>
<dbReference type="NCBIfam" id="TIGR00089">
    <property type="entry name" value="MiaB/RimO family radical SAM methylthiotransferase"/>
    <property type="match status" value="1"/>
</dbReference>
<gene>
    <name evidence="8 12" type="primary">rimO</name>
    <name evidence="12" type="ORF">D2V07_12040</name>
</gene>
<dbReference type="Pfam" id="PF18693">
    <property type="entry name" value="TRAM_2"/>
    <property type="match status" value="1"/>
</dbReference>
<evidence type="ECO:0000259" key="10">
    <source>
        <dbReference type="PROSITE" id="PS51449"/>
    </source>
</evidence>
<sequence>MATQIPDQKRVGMVSLGCPKALVDSERILTRLRADGYAMSPDYEGADVVLVNTCGFLDSAKEESLEAIGEAISENGRVIVTGCMGDEADLIRKRFPQVLAITGAHQYEDVVEAVHEAAPPGQGPYIDLVPQPDIKLTPRHYSYLKISEGCNHSCAFCIIPTLRGKLASRRIDAVLREAEKLLAAGTKELLVISQDTSAYGVDTRHEERMWKGREVRAHMTDLARELGQMRTPEGDVPWVRLHYVYPYPHVDQVIPLMAEGLLTPYLDIPFQHASRNVLKAMKRPANEAKVLERLKSWREICPEIAVRSSFVVGFPGETEEDFRYLLEWLEEAQLDRVGAFRFEPVEGAAANALPDPVPEALKEERYARVMEVTERISAAKLAAKVGKTISVIIDEVGEPDEDGDIGATGRSQADAPEIDGAVYLRNVAETLKAGDFVNVEVEDADAHDLFGVIA</sequence>
<evidence type="ECO:0000313" key="13">
    <source>
        <dbReference type="Proteomes" id="UP000286576"/>
    </source>
</evidence>